<dbReference type="SUPFAM" id="SSF55073">
    <property type="entry name" value="Nucleotide cyclase"/>
    <property type="match status" value="1"/>
</dbReference>
<keyword evidence="4" id="KW-0812">Transmembrane</keyword>
<dbReference type="Gene3D" id="3.30.450.20">
    <property type="entry name" value="PAS domain"/>
    <property type="match status" value="2"/>
</dbReference>
<dbReference type="NCBIfam" id="TIGR00254">
    <property type="entry name" value="GGDEF"/>
    <property type="match status" value="1"/>
</dbReference>
<dbReference type="Pfam" id="PF00990">
    <property type="entry name" value="GGDEF"/>
    <property type="match status" value="1"/>
</dbReference>
<dbReference type="GO" id="GO:1902201">
    <property type="term" value="P:negative regulation of bacterial-type flagellum-dependent cell motility"/>
    <property type="evidence" value="ECO:0007669"/>
    <property type="project" value="TreeGrafter"/>
</dbReference>
<gene>
    <name evidence="6" type="ORF">EWM63_17870</name>
</gene>
<dbReference type="GO" id="GO:0043709">
    <property type="term" value="P:cell adhesion involved in single-species biofilm formation"/>
    <property type="evidence" value="ECO:0007669"/>
    <property type="project" value="TreeGrafter"/>
</dbReference>
<evidence type="ECO:0000256" key="4">
    <source>
        <dbReference type="SAM" id="Phobius"/>
    </source>
</evidence>
<keyword evidence="4" id="KW-1133">Transmembrane helix</keyword>
<name>A0A4P6L7G3_9BURK</name>
<dbReference type="FunFam" id="3.30.70.270:FF:000001">
    <property type="entry name" value="Diguanylate cyclase domain protein"/>
    <property type="match status" value="1"/>
</dbReference>
<dbReference type="SMART" id="SM00267">
    <property type="entry name" value="GGDEF"/>
    <property type="match status" value="1"/>
</dbReference>
<evidence type="ECO:0000313" key="6">
    <source>
        <dbReference type="EMBL" id="QBE67345.1"/>
    </source>
</evidence>
<dbReference type="GO" id="GO:0005886">
    <property type="term" value="C:plasma membrane"/>
    <property type="evidence" value="ECO:0007669"/>
    <property type="project" value="TreeGrafter"/>
</dbReference>
<reference evidence="6 7" key="1">
    <citation type="submission" date="2019-02" db="EMBL/GenBank/DDBJ databases">
        <title>Draft Genome Sequences of Six Type Strains of the Genus Massilia.</title>
        <authorList>
            <person name="Miess H."/>
            <person name="Frediansyhah A."/>
            <person name="Gross H."/>
        </authorList>
    </citation>
    <scope>NUCLEOTIDE SEQUENCE [LARGE SCALE GENOMIC DNA]</scope>
    <source>
        <strain evidence="6 7">DSM 17473</strain>
    </source>
</reference>
<dbReference type="EC" id="2.7.7.65" evidence="1"/>
<feature type="coiled-coil region" evidence="3">
    <location>
        <begin position="305"/>
        <end position="339"/>
    </location>
</feature>
<sequence length="509" mass="56565">MKRLPVTFWTTLFVTLVCVALVALDFDRSWLARKVLLEQTERNATNLARAMSGHADDTLRAADTCLTDLEERIEVDGTGPAQLQRLHRLMVDHVRTLPQLNGLFFYDETGRWIVNSRPRLDRAANNADREYFRYHREHRDAGPRIGKPVASRSTGRWVIPLSRRIDKPDGSFGGVVLATIDIEYFSRFYAGFDIGNNGAVALLSDDGTLLVRRPFKSESVGISSVRTPLYDAYTRVARTGTGEFRSTQDGQVRLNSYRPLQHYPLFVTAALSKDEVLAHWWHDTLVRTAGVLLLAGLLALFGQRLVRQMRQRLRAEQELREARDVLASLNVTLEKLALQDGLTGLANRRQFDVSLGNESSRAMRQGVPLGLAMIDVDHFKAYNDRYGHSAGDDCLRAVARAIRQQTPKRAGDLAARYGGEELAVLLPHTDAAGTEAVAERMREAVAALRLPHAGSPLGIVTISGGAAAIVPRRGIDHAAVLVEHADRALYAAKATGRNRVMRHAELRET</sequence>
<dbReference type="Gene3D" id="3.30.70.270">
    <property type="match status" value="1"/>
</dbReference>
<dbReference type="InterPro" id="IPR000160">
    <property type="entry name" value="GGDEF_dom"/>
</dbReference>
<dbReference type="CDD" id="cd01949">
    <property type="entry name" value="GGDEF"/>
    <property type="match status" value="1"/>
</dbReference>
<dbReference type="PANTHER" id="PTHR45138:SF9">
    <property type="entry name" value="DIGUANYLATE CYCLASE DGCM-RELATED"/>
    <property type="match status" value="1"/>
</dbReference>
<dbReference type="InterPro" id="IPR050469">
    <property type="entry name" value="Diguanylate_Cyclase"/>
</dbReference>
<dbReference type="CDD" id="cd12915">
    <property type="entry name" value="PDC2_DGC_like"/>
    <property type="match status" value="1"/>
</dbReference>
<feature type="transmembrane region" description="Helical" evidence="4">
    <location>
        <begin position="6"/>
        <end position="24"/>
    </location>
</feature>
<dbReference type="PANTHER" id="PTHR45138">
    <property type="entry name" value="REGULATORY COMPONENTS OF SENSORY TRANSDUCTION SYSTEM"/>
    <property type="match status" value="1"/>
</dbReference>
<proteinExistence type="predicted"/>
<dbReference type="AlphaFoldDB" id="A0A4P6L7G3"/>
<dbReference type="Proteomes" id="UP000290637">
    <property type="component" value="Chromosome"/>
</dbReference>
<organism evidence="6 7">
    <name type="scientific">Pseudoduganella lutea</name>
    <dbReference type="NCBI Taxonomy" id="321985"/>
    <lineage>
        <taxon>Bacteria</taxon>
        <taxon>Pseudomonadati</taxon>
        <taxon>Pseudomonadota</taxon>
        <taxon>Betaproteobacteria</taxon>
        <taxon>Burkholderiales</taxon>
        <taxon>Oxalobacteraceae</taxon>
        <taxon>Telluria group</taxon>
        <taxon>Pseudoduganella</taxon>
    </lineage>
</organism>
<dbReference type="InterPro" id="IPR054327">
    <property type="entry name" value="His-kinase-like_sensor"/>
</dbReference>
<dbReference type="Pfam" id="PF22588">
    <property type="entry name" value="dCache_1_like"/>
    <property type="match status" value="1"/>
</dbReference>
<evidence type="ECO:0000259" key="5">
    <source>
        <dbReference type="PROSITE" id="PS50887"/>
    </source>
</evidence>
<protein>
    <recommendedName>
        <fullName evidence="1">diguanylate cyclase</fullName>
        <ecNumber evidence="1">2.7.7.65</ecNumber>
    </recommendedName>
</protein>
<dbReference type="EMBL" id="CP035913">
    <property type="protein sequence ID" value="QBE67345.1"/>
    <property type="molecule type" value="Genomic_DNA"/>
</dbReference>
<keyword evidence="7" id="KW-1185">Reference proteome</keyword>
<keyword evidence="3" id="KW-0175">Coiled coil</keyword>
<accession>A0A4P6L7G3</accession>
<dbReference type="InterPro" id="IPR043128">
    <property type="entry name" value="Rev_trsase/Diguanyl_cyclase"/>
</dbReference>
<dbReference type="GO" id="GO:0052621">
    <property type="term" value="F:diguanylate cyclase activity"/>
    <property type="evidence" value="ECO:0007669"/>
    <property type="project" value="UniProtKB-EC"/>
</dbReference>
<feature type="domain" description="GGDEF" evidence="5">
    <location>
        <begin position="367"/>
        <end position="505"/>
    </location>
</feature>
<comment type="catalytic activity">
    <reaction evidence="2">
        <text>2 GTP = 3',3'-c-di-GMP + 2 diphosphate</text>
        <dbReference type="Rhea" id="RHEA:24898"/>
        <dbReference type="ChEBI" id="CHEBI:33019"/>
        <dbReference type="ChEBI" id="CHEBI:37565"/>
        <dbReference type="ChEBI" id="CHEBI:58805"/>
        <dbReference type="EC" id="2.7.7.65"/>
    </reaction>
</comment>
<evidence type="ECO:0000256" key="2">
    <source>
        <dbReference type="ARBA" id="ARBA00034247"/>
    </source>
</evidence>
<dbReference type="InterPro" id="IPR029787">
    <property type="entry name" value="Nucleotide_cyclase"/>
</dbReference>
<evidence type="ECO:0000313" key="7">
    <source>
        <dbReference type="Proteomes" id="UP000290637"/>
    </source>
</evidence>
<evidence type="ECO:0000256" key="3">
    <source>
        <dbReference type="SAM" id="Coils"/>
    </source>
</evidence>
<dbReference type="OrthoDB" id="9813903at2"/>
<keyword evidence="4" id="KW-0472">Membrane</keyword>
<dbReference type="CDD" id="cd12914">
    <property type="entry name" value="PDC1_DGC_like"/>
    <property type="match status" value="1"/>
</dbReference>
<dbReference type="KEGG" id="plue:EWM63_17870"/>
<dbReference type="RefSeq" id="WP_130190451.1">
    <property type="nucleotide sequence ID" value="NZ_CP035913.1"/>
</dbReference>
<evidence type="ECO:0000256" key="1">
    <source>
        <dbReference type="ARBA" id="ARBA00012528"/>
    </source>
</evidence>
<dbReference type="PROSITE" id="PS50887">
    <property type="entry name" value="GGDEF"/>
    <property type="match status" value="1"/>
</dbReference>